<accession>A0A916YDA0</accession>
<reference evidence="2" key="1">
    <citation type="journal article" date="2014" name="Int. J. Syst. Evol. Microbiol.">
        <title>Complete genome sequence of Corynebacterium casei LMG S-19264T (=DSM 44701T), isolated from a smear-ripened cheese.</title>
        <authorList>
            <consortium name="US DOE Joint Genome Institute (JGI-PGF)"/>
            <person name="Walter F."/>
            <person name="Albersmeier A."/>
            <person name="Kalinowski J."/>
            <person name="Ruckert C."/>
        </authorList>
    </citation>
    <scope>NUCLEOTIDE SEQUENCE</scope>
    <source>
        <strain evidence="2">CGMCC 1.15493</strain>
    </source>
</reference>
<sequence length="313" mass="32457">MLKTARCPDRPAAETGRRETVADLAARIARIEGRAVGRLAAPPEVPRASGGPARATVPSGEACRPFGIAEADAALGGGFPLSGLTEIHVDETRGSGSGAGFALALAVLFGAGPDRPAIWIGGAHGFAEGGMPYGPGLAAYGLDPSGLVLVRAPRLEQAIWAGEEAARSPAPALTILEARGNPKLLGLEGTRRLHLRAGRAGRPLLLLRQSGRPEATAAPLRLRIAPAPASFVPDLSPGRGEPASRLIGHPVFAVTVEKARDGRSHHFLLQWNPHDRRFQAFAEPPARRPAAAPVDGPDPARPSGAVLALRRAS</sequence>
<evidence type="ECO:0000313" key="3">
    <source>
        <dbReference type="Proteomes" id="UP000613160"/>
    </source>
</evidence>
<evidence type="ECO:0000313" key="2">
    <source>
        <dbReference type="EMBL" id="GGD40743.1"/>
    </source>
</evidence>
<dbReference type="InterPro" id="IPR027417">
    <property type="entry name" value="P-loop_NTPase"/>
</dbReference>
<keyword evidence="3" id="KW-1185">Reference proteome</keyword>
<dbReference type="EMBL" id="BMJJ01000017">
    <property type="protein sequence ID" value="GGD40743.1"/>
    <property type="molecule type" value="Genomic_DNA"/>
</dbReference>
<dbReference type="SUPFAM" id="SSF52540">
    <property type="entry name" value="P-loop containing nucleoside triphosphate hydrolases"/>
    <property type="match status" value="1"/>
</dbReference>
<name>A0A916YDA0_9HYPH</name>
<dbReference type="AlphaFoldDB" id="A0A916YDA0"/>
<feature type="compositionally biased region" description="Low complexity" evidence="1">
    <location>
        <begin position="282"/>
        <end position="297"/>
    </location>
</feature>
<reference evidence="2" key="2">
    <citation type="submission" date="2020-09" db="EMBL/GenBank/DDBJ databases">
        <authorList>
            <person name="Sun Q."/>
            <person name="Zhou Y."/>
        </authorList>
    </citation>
    <scope>NUCLEOTIDE SEQUENCE</scope>
    <source>
        <strain evidence="2">CGMCC 1.15493</strain>
    </source>
</reference>
<dbReference type="Gene3D" id="3.40.50.300">
    <property type="entry name" value="P-loop containing nucleotide triphosphate hydrolases"/>
    <property type="match status" value="1"/>
</dbReference>
<feature type="region of interest" description="Disordered" evidence="1">
    <location>
        <begin position="282"/>
        <end position="313"/>
    </location>
</feature>
<gene>
    <name evidence="2" type="ORF">GCM10011335_49300</name>
</gene>
<comment type="caution">
    <text evidence="2">The sequence shown here is derived from an EMBL/GenBank/DDBJ whole genome shotgun (WGS) entry which is preliminary data.</text>
</comment>
<dbReference type="RefSeq" id="WP_244640483.1">
    <property type="nucleotide sequence ID" value="NZ_BMJJ01000017.1"/>
</dbReference>
<dbReference type="PIRSF" id="PIRSF034285">
    <property type="entry name" value="UCP034285"/>
    <property type="match status" value="1"/>
</dbReference>
<evidence type="ECO:0000256" key="1">
    <source>
        <dbReference type="SAM" id="MobiDB-lite"/>
    </source>
</evidence>
<organism evidence="2 3">
    <name type="scientific">Aureimonas glaciei</name>
    <dbReference type="NCBI Taxonomy" id="1776957"/>
    <lineage>
        <taxon>Bacteria</taxon>
        <taxon>Pseudomonadati</taxon>
        <taxon>Pseudomonadota</taxon>
        <taxon>Alphaproteobacteria</taxon>
        <taxon>Hyphomicrobiales</taxon>
        <taxon>Aurantimonadaceae</taxon>
        <taxon>Aureimonas</taxon>
    </lineage>
</organism>
<dbReference type="InterPro" id="IPR017026">
    <property type="entry name" value="ImuA"/>
</dbReference>
<proteinExistence type="predicted"/>
<dbReference type="Proteomes" id="UP000613160">
    <property type="component" value="Unassembled WGS sequence"/>
</dbReference>
<protein>
    <recommendedName>
        <fullName evidence="4">Protein ImuA</fullName>
    </recommendedName>
</protein>
<evidence type="ECO:0008006" key="4">
    <source>
        <dbReference type="Google" id="ProtNLM"/>
    </source>
</evidence>